<feature type="region of interest" description="Disordered" evidence="1">
    <location>
        <begin position="1"/>
        <end position="25"/>
    </location>
</feature>
<reference evidence="2" key="1">
    <citation type="submission" date="2020-03" db="EMBL/GenBank/DDBJ databases">
        <authorList>
            <person name="Weist P."/>
        </authorList>
    </citation>
    <scope>NUCLEOTIDE SEQUENCE</scope>
</reference>
<keyword evidence="3" id="KW-1185">Reference proteome</keyword>
<organism evidence="2 3">
    <name type="scientific">Pleuronectes platessa</name>
    <name type="common">European plaice</name>
    <dbReference type="NCBI Taxonomy" id="8262"/>
    <lineage>
        <taxon>Eukaryota</taxon>
        <taxon>Metazoa</taxon>
        <taxon>Chordata</taxon>
        <taxon>Craniata</taxon>
        <taxon>Vertebrata</taxon>
        <taxon>Euteleostomi</taxon>
        <taxon>Actinopterygii</taxon>
        <taxon>Neopterygii</taxon>
        <taxon>Teleostei</taxon>
        <taxon>Neoteleostei</taxon>
        <taxon>Acanthomorphata</taxon>
        <taxon>Carangaria</taxon>
        <taxon>Pleuronectiformes</taxon>
        <taxon>Pleuronectoidei</taxon>
        <taxon>Pleuronectidae</taxon>
        <taxon>Pleuronectes</taxon>
    </lineage>
</organism>
<sequence>MNTQRHLQAGLTRTRSFSGPGVSPCHCRRNLRNLESQRNLGNLRNLESQRNQGNLRNLRNLGNLGNLGNQGNLRNLLTIYSSH</sequence>
<comment type="caution">
    <text evidence="2">The sequence shown here is derived from an EMBL/GenBank/DDBJ whole genome shotgun (WGS) entry which is preliminary data.</text>
</comment>
<name>A0A9N7U6B3_PLEPL</name>
<proteinExistence type="predicted"/>
<accession>A0A9N7U6B3</accession>
<dbReference type="EMBL" id="CADEAL010000818">
    <property type="protein sequence ID" value="CAB1425603.1"/>
    <property type="molecule type" value="Genomic_DNA"/>
</dbReference>
<feature type="compositionally biased region" description="Polar residues" evidence="1">
    <location>
        <begin position="1"/>
        <end position="17"/>
    </location>
</feature>
<dbReference type="Proteomes" id="UP001153269">
    <property type="component" value="Unassembled WGS sequence"/>
</dbReference>
<evidence type="ECO:0000313" key="2">
    <source>
        <dbReference type="EMBL" id="CAB1425603.1"/>
    </source>
</evidence>
<dbReference type="AlphaFoldDB" id="A0A9N7U6B3"/>
<evidence type="ECO:0000313" key="3">
    <source>
        <dbReference type="Proteomes" id="UP001153269"/>
    </source>
</evidence>
<evidence type="ECO:0000256" key="1">
    <source>
        <dbReference type="SAM" id="MobiDB-lite"/>
    </source>
</evidence>
<protein>
    <submittedName>
        <fullName evidence="2">Uncharacterized protein</fullName>
    </submittedName>
</protein>
<gene>
    <name evidence="2" type="ORF">PLEPLA_LOCUS13535</name>
</gene>